<organism evidence="1 2">
    <name type="scientific">Pseudanabaena cinerea FACHB-1277</name>
    <dbReference type="NCBI Taxonomy" id="2949581"/>
    <lineage>
        <taxon>Bacteria</taxon>
        <taxon>Bacillati</taxon>
        <taxon>Cyanobacteriota</taxon>
        <taxon>Cyanophyceae</taxon>
        <taxon>Pseudanabaenales</taxon>
        <taxon>Pseudanabaenaceae</taxon>
        <taxon>Pseudanabaena</taxon>
        <taxon>Pseudanabaena cinerea</taxon>
    </lineage>
</organism>
<sequence length="92" mass="10589">MNKKSISRKSLTDWERLEKMNDEDIDLSDCPEVTPEMFAKAIVKRGGIPVTKSKAQVTLRIDRDVLDWFKSQGHGYQTQINSLLRAYMEASK</sequence>
<dbReference type="Proteomes" id="UP000631421">
    <property type="component" value="Unassembled WGS sequence"/>
</dbReference>
<dbReference type="AlphaFoldDB" id="A0A926UXR7"/>
<dbReference type="Pfam" id="PF14384">
    <property type="entry name" value="BrnA_antitoxin"/>
    <property type="match status" value="1"/>
</dbReference>
<dbReference type="EMBL" id="JACJPY010000140">
    <property type="protein sequence ID" value="MBD2152731.1"/>
    <property type="molecule type" value="Genomic_DNA"/>
</dbReference>
<comment type="caution">
    <text evidence="1">The sequence shown here is derived from an EMBL/GenBank/DDBJ whole genome shotgun (WGS) entry which is preliminary data.</text>
</comment>
<reference evidence="1" key="1">
    <citation type="journal article" date="2015" name="ISME J.">
        <title>Draft Genome Sequence of Streptomyces incarnatus NRRL8089, which Produces the Nucleoside Antibiotic Sinefungin.</title>
        <authorList>
            <person name="Oshima K."/>
            <person name="Hattori M."/>
            <person name="Shimizu H."/>
            <person name="Fukuda K."/>
            <person name="Nemoto M."/>
            <person name="Inagaki K."/>
            <person name="Tamura T."/>
        </authorList>
    </citation>
    <scope>NUCLEOTIDE SEQUENCE</scope>
    <source>
        <strain evidence="1">FACHB-1277</strain>
    </source>
</reference>
<gene>
    <name evidence="1" type="ORF">H6F44_21800</name>
</gene>
<dbReference type="RefSeq" id="WP_190353192.1">
    <property type="nucleotide sequence ID" value="NZ_JACJPY010000140.1"/>
</dbReference>
<reference evidence="1" key="2">
    <citation type="submission" date="2020-08" db="EMBL/GenBank/DDBJ databases">
        <authorList>
            <person name="Chen M."/>
            <person name="Teng W."/>
            <person name="Zhao L."/>
            <person name="Hu C."/>
            <person name="Zhou Y."/>
            <person name="Han B."/>
            <person name="Song L."/>
            <person name="Shu W."/>
        </authorList>
    </citation>
    <scope>NUCLEOTIDE SEQUENCE</scope>
    <source>
        <strain evidence="1">FACHB-1277</strain>
    </source>
</reference>
<dbReference type="InterPro" id="IPR025528">
    <property type="entry name" value="BrnA_antitoxin"/>
</dbReference>
<name>A0A926UXR7_9CYAN</name>
<protein>
    <submittedName>
        <fullName evidence="1">BrnA antitoxin family protein</fullName>
    </submittedName>
</protein>
<proteinExistence type="predicted"/>
<evidence type="ECO:0000313" key="2">
    <source>
        <dbReference type="Proteomes" id="UP000631421"/>
    </source>
</evidence>
<accession>A0A926UXR7</accession>
<keyword evidence="2" id="KW-1185">Reference proteome</keyword>
<evidence type="ECO:0000313" key="1">
    <source>
        <dbReference type="EMBL" id="MBD2152731.1"/>
    </source>
</evidence>